<evidence type="ECO:0000313" key="3">
    <source>
        <dbReference type="RefSeq" id="XP_009769879.1"/>
    </source>
</evidence>
<evidence type="ECO:0000313" key="2">
    <source>
        <dbReference type="Proteomes" id="UP000189701"/>
    </source>
</evidence>
<dbReference type="AlphaFoldDB" id="A0A1U7W5H2"/>
<name>A0A1U7W5H2_NICSY</name>
<gene>
    <name evidence="3" type="primary">LOC104220674</name>
</gene>
<organism evidence="2 3">
    <name type="scientific">Nicotiana sylvestris</name>
    <name type="common">Wood tobacco</name>
    <name type="synonym">South American tobacco</name>
    <dbReference type="NCBI Taxonomy" id="4096"/>
    <lineage>
        <taxon>Eukaryota</taxon>
        <taxon>Viridiplantae</taxon>
        <taxon>Streptophyta</taxon>
        <taxon>Embryophyta</taxon>
        <taxon>Tracheophyta</taxon>
        <taxon>Spermatophyta</taxon>
        <taxon>Magnoliopsida</taxon>
        <taxon>eudicotyledons</taxon>
        <taxon>Gunneridae</taxon>
        <taxon>Pentapetalae</taxon>
        <taxon>asterids</taxon>
        <taxon>lamiids</taxon>
        <taxon>Solanales</taxon>
        <taxon>Solanaceae</taxon>
        <taxon>Nicotianoideae</taxon>
        <taxon>Nicotianeae</taxon>
        <taxon>Nicotiana</taxon>
    </lineage>
</organism>
<keyword evidence="2" id="KW-1185">Reference proteome</keyword>
<feature type="region of interest" description="Disordered" evidence="1">
    <location>
        <begin position="68"/>
        <end position="95"/>
    </location>
</feature>
<proteinExistence type="predicted"/>
<protein>
    <submittedName>
        <fullName evidence="3">Uncharacterized protein LOC104220674</fullName>
    </submittedName>
</protein>
<sequence length="170" mass="19678">LNLDIEAAGTTRITELHELDEFRYLAFKRKRLYKERIKRLHDQNIVEQHFNHGNMVLLNNSRLRLFPGAMNPSRKRRNTGSSASGPGSSSRARGQANDRYNAKAAKKLLHEVHIDRQALEVECPNIFTELRSCQLDIFFELPKEANVQMVREFYANCPEHENGVVTMRNT</sequence>
<feature type="non-terminal residue" evidence="3">
    <location>
        <position position="1"/>
    </location>
</feature>
<dbReference type="Proteomes" id="UP000189701">
    <property type="component" value="Unplaced"/>
</dbReference>
<dbReference type="RefSeq" id="XP_009769879.1">
    <property type="nucleotide sequence ID" value="XM_009771577.1"/>
</dbReference>
<reference evidence="3" key="2">
    <citation type="submission" date="2025-08" db="UniProtKB">
        <authorList>
            <consortium name="RefSeq"/>
        </authorList>
    </citation>
    <scope>IDENTIFICATION</scope>
    <source>
        <tissue evidence="3">Leaf</tissue>
    </source>
</reference>
<feature type="compositionally biased region" description="Low complexity" evidence="1">
    <location>
        <begin position="80"/>
        <end position="94"/>
    </location>
</feature>
<reference evidence="2" key="1">
    <citation type="journal article" date="2013" name="Genome Biol.">
        <title>Reference genomes and transcriptomes of Nicotiana sylvestris and Nicotiana tomentosiformis.</title>
        <authorList>
            <person name="Sierro N."/>
            <person name="Battey J.N."/>
            <person name="Ouadi S."/>
            <person name="Bovet L."/>
            <person name="Goepfert S."/>
            <person name="Bakaher N."/>
            <person name="Peitsch M.C."/>
            <person name="Ivanov N.V."/>
        </authorList>
    </citation>
    <scope>NUCLEOTIDE SEQUENCE [LARGE SCALE GENOMIC DNA]</scope>
</reference>
<accession>A0A1U7W5H2</accession>
<dbReference type="eggNOG" id="KOG0017">
    <property type="taxonomic scope" value="Eukaryota"/>
</dbReference>
<evidence type="ECO:0000256" key="1">
    <source>
        <dbReference type="SAM" id="MobiDB-lite"/>
    </source>
</evidence>